<dbReference type="Proteomes" id="UP001164539">
    <property type="component" value="Chromosome 3"/>
</dbReference>
<protein>
    <submittedName>
        <fullName evidence="1">RING finger protein</fullName>
    </submittedName>
</protein>
<organism evidence="1 2">
    <name type="scientific">Melia azedarach</name>
    <name type="common">Chinaberry tree</name>
    <dbReference type="NCBI Taxonomy" id="155640"/>
    <lineage>
        <taxon>Eukaryota</taxon>
        <taxon>Viridiplantae</taxon>
        <taxon>Streptophyta</taxon>
        <taxon>Embryophyta</taxon>
        <taxon>Tracheophyta</taxon>
        <taxon>Spermatophyta</taxon>
        <taxon>Magnoliopsida</taxon>
        <taxon>eudicotyledons</taxon>
        <taxon>Gunneridae</taxon>
        <taxon>Pentapetalae</taxon>
        <taxon>rosids</taxon>
        <taxon>malvids</taxon>
        <taxon>Sapindales</taxon>
        <taxon>Meliaceae</taxon>
        <taxon>Melia</taxon>
    </lineage>
</organism>
<comment type="caution">
    <text evidence="1">The sequence shown here is derived from an EMBL/GenBank/DDBJ whole genome shotgun (WGS) entry which is preliminary data.</text>
</comment>
<accession>A0ACC1YH85</accession>
<evidence type="ECO:0000313" key="1">
    <source>
        <dbReference type="EMBL" id="KAJ4722369.1"/>
    </source>
</evidence>
<reference evidence="1 2" key="1">
    <citation type="journal article" date="2023" name="Science">
        <title>Complex scaffold remodeling in plant triterpene biosynthesis.</title>
        <authorList>
            <person name="De La Pena R."/>
            <person name="Hodgson H."/>
            <person name="Liu J.C."/>
            <person name="Stephenson M.J."/>
            <person name="Martin A.C."/>
            <person name="Owen C."/>
            <person name="Harkess A."/>
            <person name="Leebens-Mack J."/>
            <person name="Jimenez L.E."/>
            <person name="Osbourn A."/>
            <person name="Sattely E.S."/>
        </authorList>
    </citation>
    <scope>NUCLEOTIDE SEQUENCE [LARGE SCALE GENOMIC DNA]</scope>
    <source>
        <strain evidence="2">cv. JPN11</strain>
        <tissue evidence="1">Leaf</tissue>
    </source>
</reference>
<evidence type="ECO:0000313" key="2">
    <source>
        <dbReference type="Proteomes" id="UP001164539"/>
    </source>
</evidence>
<name>A0ACC1YH85_MELAZ</name>
<gene>
    <name evidence="1" type="ORF">OWV82_005880</name>
</gene>
<proteinExistence type="predicted"/>
<keyword evidence="2" id="KW-1185">Reference proteome</keyword>
<sequence length="373" mass="41927">MGISWSNRRRNNHHHHHYLPPPPPPPPPPLPPYQEPTLYPAANPPPPPYHPPHAPYPAPPPPPPPPVNSYYYNSHGYNSCNYANPMMGRYSYQFHYQPPYYANQAHGWPAPRPPVGPPPPYVDHQSAKKVRNDVNIHKDTLKIEVDEENPDHVLVSFVFDALFDGSITIFYFAKEESNCRFVPLSPEVYMPVKIPFKKGLGQKFCQPSGTGIDLGFFELDDLSKPSPGEDVFPLVISAETHMASSSTDEDHGETLLNASAHMQITQAVLGKNNDDLFQVKVIRQILWVDGVRYELRELYGIGSSAAEGFEDSDPGKECVICMTEPKDTAVLPCRHMCMCSECAKELRLQSNKCPICRQPIEELIEIKINNGDQ</sequence>
<dbReference type="EMBL" id="CM051396">
    <property type="protein sequence ID" value="KAJ4722369.1"/>
    <property type="molecule type" value="Genomic_DNA"/>
</dbReference>